<name>A0ABW6K176_9BACI</name>
<accession>A0ABW6K176</accession>
<evidence type="ECO:0000256" key="2">
    <source>
        <dbReference type="ARBA" id="ARBA00022692"/>
    </source>
</evidence>
<dbReference type="Proteomes" id="UP001601058">
    <property type="component" value="Unassembled WGS sequence"/>
</dbReference>
<feature type="transmembrane region" description="Helical" evidence="5">
    <location>
        <begin position="71"/>
        <end position="90"/>
    </location>
</feature>
<keyword evidence="3 5" id="KW-1133">Transmembrane helix</keyword>
<proteinExistence type="predicted"/>
<reference evidence="7 8" key="1">
    <citation type="submission" date="2024-08" db="EMBL/GenBank/DDBJ databases">
        <title>Two novel Cytobacillus novel species.</title>
        <authorList>
            <person name="Liu G."/>
        </authorList>
    </citation>
    <scope>NUCLEOTIDE SEQUENCE [LARGE SCALE GENOMIC DNA]</scope>
    <source>
        <strain evidence="7 8">FJAT-53684</strain>
    </source>
</reference>
<keyword evidence="2 5" id="KW-0812">Transmembrane</keyword>
<evidence type="ECO:0000256" key="5">
    <source>
        <dbReference type="SAM" id="Phobius"/>
    </source>
</evidence>
<organism evidence="7 8">
    <name type="scientific">Cytobacillus mangrovibacter</name>
    <dbReference type="NCBI Taxonomy" id="3299024"/>
    <lineage>
        <taxon>Bacteria</taxon>
        <taxon>Bacillati</taxon>
        <taxon>Bacillota</taxon>
        <taxon>Bacilli</taxon>
        <taxon>Bacillales</taxon>
        <taxon>Bacillaceae</taxon>
        <taxon>Cytobacillus</taxon>
    </lineage>
</organism>
<evidence type="ECO:0000256" key="1">
    <source>
        <dbReference type="ARBA" id="ARBA00004127"/>
    </source>
</evidence>
<evidence type="ECO:0000256" key="4">
    <source>
        <dbReference type="ARBA" id="ARBA00023136"/>
    </source>
</evidence>
<comment type="subcellular location">
    <subcellularLocation>
        <location evidence="1">Endomembrane system</location>
        <topology evidence="1">Multi-pass membrane protein</topology>
    </subcellularLocation>
</comment>
<dbReference type="EMBL" id="JBIACJ010000009">
    <property type="protein sequence ID" value="MFE8697909.1"/>
    <property type="molecule type" value="Genomic_DNA"/>
</dbReference>
<dbReference type="InterPro" id="IPR010652">
    <property type="entry name" value="DUF1232"/>
</dbReference>
<evidence type="ECO:0000256" key="3">
    <source>
        <dbReference type="ARBA" id="ARBA00022989"/>
    </source>
</evidence>
<dbReference type="Pfam" id="PF06803">
    <property type="entry name" value="DUF1232"/>
    <property type="match status" value="1"/>
</dbReference>
<protein>
    <submittedName>
        <fullName evidence="7">YkvA family protein</fullName>
    </submittedName>
</protein>
<dbReference type="RefSeq" id="WP_389221801.1">
    <property type="nucleotide sequence ID" value="NZ_JBIACJ010000009.1"/>
</dbReference>
<sequence>MPNTNEHEKGYKLFESKAKKYADNPKETVGLLKKSAQKAKKNKTSLSGVWEKFQLLMELVKSWSNGEYRDISKKTIVFMIASILYFVSPIDVIPDFLIGIGIVDDAAVITFALKQLSGELDKFKAWKLKQPIQAE</sequence>
<evidence type="ECO:0000313" key="8">
    <source>
        <dbReference type="Proteomes" id="UP001601058"/>
    </source>
</evidence>
<comment type="caution">
    <text evidence="7">The sequence shown here is derived from an EMBL/GenBank/DDBJ whole genome shotgun (WGS) entry which is preliminary data.</text>
</comment>
<gene>
    <name evidence="7" type="ORF">ACFYKT_16330</name>
</gene>
<feature type="domain" description="DUF1232" evidence="6">
    <location>
        <begin position="76"/>
        <end position="111"/>
    </location>
</feature>
<evidence type="ECO:0000313" key="7">
    <source>
        <dbReference type="EMBL" id="MFE8697909.1"/>
    </source>
</evidence>
<keyword evidence="4 5" id="KW-0472">Membrane</keyword>
<evidence type="ECO:0000259" key="6">
    <source>
        <dbReference type="Pfam" id="PF06803"/>
    </source>
</evidence>
<keyword evidence="8" id="KW-1185">Reference proteome</keyword>